<proteinExistence type="predicted"/>
<dbReference type="RefSeq" id="WP_047121636.1">
    <property type="nucleotide sequence ID" value="NZ_LN831790.1"/>
</dbReference>
<feature type="transmembrane region" description="Helical" evidence="1">
    <location>
        <begin position="54"/>
        <end position="71"/>
    </location>
</feature>
<sequence>MTAHRLTAHERRVLAELERDLRRDRRLDRWMRTFRPGPRSLPARVAAYRPCGRTVALLSAVSVALMVSGIVTSEPVVIWAFAAVWPVTLYAVFRLLCRWTEG</sequence>
<name>A0A0F7VM94_STRLW</name>
<keyword evidence="1" id="KW-0472">Membrane</keyword>
<dbReference type="Proteomes" id="UP000035016">
    <property type="component" value="Chromosome Chromosome"/>
</dbReference>
<dbReference type="Pfam" id="PF11239">
    <property type="entry name" value="DUF3040"/>
    <property type="match status" value="1"/>
</dbReference>
<evidence type="ECO:0000313" key="2">
    <source>
        <dbReference type="EMBL" id="CQR60949.1"/>
    </source>
</evidence>
<dbReference type="AlphaFoldDB" id="A0A0F7VM94"/>
<feature type="transmembrane region" description="Helical" evidence="1">
    <location>
        <begin position="77"/>
        <end position="97"/>
    </location>
</feature>
<organism evidence="2 3">
    <name type="scientific">Streptomyces leeuwenhoekii</name>
    <dbReference type="NCBI Taxonomy" id="1437453"/>
    <lineage>
        <taxon>Bacteria</taxon>
        <taxon>Bacillati</taxon>
        <taxon>Actinomycetota</taxon>
        <taxon>Actinomycetes</taxon>
        <taxon>Kitasatosporales</taxon>
        <taxon>Streptomycetaceae</taxon>
        <taxon>Streptomyces</taxon>
    </lineage>
</organism>
<dbReference type="EMBL" id="LN831790">
    <property type="protein sequence ID" value="CQR60949.1"/>
    <property type="molecule type" value="Genomic_DNA"/>
</dbReference>
<evidence type="ECO:0000313" key="3">
    <source>
        <dbReference type="Proteomes" id="UP000035016"/>
    </source>
</evidence>
<reference evidence="2 3" key="1">
    <citation type="submission" date="2015-02" db="EMBL/GenBank/DDBJ databases">
        <authorList>
            <person name="Gomez-Escribano P.J."/>
        </authorList>
    </citation>
    <scope>NUCLEOTIDE SEQUENCE [LARGE SCALE GENOMIC DNA]</scope>
    <source>
        <strain evidence="3">C34 (DSM 42122 / NRRL B-24963)</strain>
    </source>
</reference>
<evidence type="ECO:0000256" key="1">
    <source>
        <dbReference type="SAM" id="Phobius"/>
    </source>
</evidence>
<dbReference type="KEGG" id="sle:sle_14870"/>
<keyword evidence="1" id="KW-1133">Transmembrane helix</keyword>
<keyword evidence="1" id="KW-0812">Transmembrane</keyword>
<protein>
    <submittedName>
        <fullName evidence="2">Uncharacterized protein</fullName>
    </submittedName>
</protein>
<dbReference type="InterPro" id="IPR021401">
    <property type="entry name" value="DUF3040"/>
</dbReference>
<gene>
    <name evidence="2" type="primary">sle_14870</name>
</gene>
<accession>A0A0F7VM94</accession>